<dbReference type="RefSeq" id="WP_115476098.1">
    <property type="nucleotide sequence ID" value="NZ_QRBF01000001.1"/>
</dbReference>
<name>A0A370XC46_9GAMM</name>
<dbReference type="AlphaFoldDB" id="A0A370XC46"/>
<dbReference type="EMBL" id="QRBF01000001">
    <property type="protein sequence ID" value="RDS85847.1"/>
    <property type="molecule type" value="Genomic_DNA"/>
</dbReference>
<dbReference type="OrthoDB" id="240589at2"/>
<proteinExistence type="predicted"/>
<protein>
    <submittedName>
        <fullName evidence="1">Uncharacterized protein</fullName>
    </submittedName>
</protein>
<accession>A0A370XC46</accession>
<organism evidence="1 2">
    <name type="scientific">Dyella psychrodurans</name>
    <dbReference type="NCBI Taxonomy" id="1927960"/>
    <lineage>
        <taxon>Bacteria</taxon>
        <taxon>Pseudomonadati</taxon>
        <taxon>Pseudomonadota</taxon>
        <taxon>Gammaproteobacteria</taxon>
        <taxon>Lysobacterales</taxon>
        <taxon>Rhodanobacteraceae</taxon>
        <taxon>Dyella</taxon>
    </lineage>
</organism>
<evidence type="ECO:0000313" key="1">
    <source>
        <dbReference type="EMBL" id="RDS85847.1"/>
    </source>
</evidence>
<evidence type="ECO:0000313" key="2">
    <source>
        <dbReference type="Proteomes" id="UP000255334"/>
    </source>
</evidence>
<comment type="caution">
    <text evidence="1">The sequence shown here is derived from an EMBL/GenBank/DDBJ whole genome shotgun (WGS) entry which is preliminary data.</text>
</comment>
<gene>
    <name evidence="1" type="ORF">DWU99_00810</name>
</gene>
<reference evidence="1 2" key="1">
    <citation type="submission" date="2018-07" db="EMBL/GenBank/DDBJ databases">
        <title>Dyella monticola sp. nov. and Dyella psychrodurans sp. nov. isolated from monsoon evergreen broad-leaved forest soil of Dinghu Mountain, China.</title>
        <authorList>
            <person name="Gao Z."/>
            <person name="Qiu L."/>
        </authorList>
    </citation>
    <scope>NUCLEOTIDE SEQUENCE [LARGE SCALE GENOMIC DNA]</scope>
    <source>
        <strain evidence="1 2">4MSK11</strain>
    </source>
</reference>
<keyword evidence="2" id="KW-1185">Reference proteome</keyword>
<sequence length="120" mass="13495">MIALIRRHRDLPRAPTTIEMDDFLDATFVATARQRLLAEHDPPSMDFVLIHLAAANHRVEALLVLQNDADDLTDQGLREAHCAAPDGPVRDRIRDVLWARTTKQEVLGTRGATPAPKRRM</sequence>
<dbReference type="Proteomes" id="UP000255334">
    <property type="component" value="Unassembled WGS sequence"/>
</dbReference>